<feature type="compositionally biased region" description="Basic and acidic residues" evidence="1">
    <location>
        <begin position="1"/>
        <end position="20"/>
    </location>
</feature>
<accession>A0A2P6NGB9</accession>
<evidence type="ECO:0000313" key="2">
    <source>
        <dbReference type="EMBL" id="PRP82989.1"/>
    </source>
</evidence>
<evidence type="ECO:0000256" key="1">
    <source>
        <dbReference type="SAM" id="MobiDB-lite"/>
    </source>
</evidence>
<keyword evidence="3" id="KW-1185">Reference proteome</keyword>
<dbReference type="Proteomes" id="UP000241769">
    <property type="component" value="Unassembled WGS sequence"/>
</dbReference>
<reference evidence="2 3" key="1">
    <citation type="journal article" date="2018" name="Genome Biol. Evol.">
        <title>Multiple Roots of Fruiting Body Formation in Amoebozoa.</title>
        <authorList>
            <person name="Hillmann F."/>
            <person name="Forbes G."/>
            <person name="Novohradska S."/>
            <person name="Ferling I."/>
            <person name="Riege K."/>
            <person name="Groth M."/>
            <person name="Westermann M."/>
            <person name="Marz M."/>
            <person name="Spaller T."/>
            <person name="Winckler T."/>
            <person name="Schaap P."/>
            <person name="Glockner G."/>
        </authorList>
    </citation>
    <scope>NUCLEOTIDE SEQUENCE [LARGE SCALE GENOMIC DNA]</scope>
    <source>
        <strain evidence="2 3">Jena</strain>
    </source>
</reference>
<feature type="compositionally biased region" description="Polar residues" evidence="1">
    <location>
        <begin position="30"/>
        <end position="44"/>
    </location>
</feature>
<protein>
    <submittedName>
        <fullName evidence="2">Uncharacterized protein</fullName>
    </submittedName>
</protein>
<name>A0A2P6NGB9_9EUKA</name>
<feature type="region of interest" description="Disordered" evidence="1">
    <location>
        <begin position="1"/>
        <end position="44"/>
    </location>
</feature>
<sequence length="108" mass="11477">MVQRAVVEDDQSRLEMDERNNSGCAPCPHSDTSSDGPQNGRISTISPANDLLEEIPLFAAVAVDASLSIKSSRSPSSLVAVSPVLSSFATTDLSHRARTWPPLGVTQK</sequence>
<dbReference type="AlphaFoldDB" id="A0A2P6NGB9"/>
<dbReference type="EMBL" id="MDYQ01000092">
    <property type="protein sequence ID" value="PRP82989.1"/>
    <property type="molecule type" value="Genomic_DNA"/>
</dbReference>
<organism evidence="2 3">
    <name type="scientific">Planoprotostelium fungivorum</name>
    <dbReference type="NCBI Taxonomy" id="1890364"/>
    <lineage>
        <taxon>Eukaryota</taxon>
        <taxon>Amoebozoa</taxon>
        <taxon>Evosea</taxon>
        <taxon>Variosea</taxon>
        <taxon>Cavosteliida</taxon>
        <taxon>Cavosteliaceae</taxon>
        <taxon>Planoprotostelium</taxon>
    </lineage>
</organism>
<comment type="caution">
    <text evidence="2">The sequence shown here is derived from an EMBL/GenBank/DDBJ whole genome shotgun (WGS) entry which is preliminary data.</text>
</comment>
<evidence type="ECO:0000313" key="3">
    <source>
        <dbReference type="Proteomes" id="UP000241769"/>
    </source>
</evidence>
<proteinExistence type="predicted"/>
<gene>
    <name evidence="2" type="ORF">PROFUN_09940</name>
</gene>
<dbReference type="InParanoid" id="A0A2P6NGB9"/>